<evidence type="ECO:0000256" key="3">
    <source>
        <dbReference type="ARBA" id="ARBA00022884"/>
    </source>
</evidence>
<evidence type="ECO:0000313" key="7">
    <source>
        <dbReference type="EMBL" id="KNF08731.1"/>
    </source>
</evidence>
<evidence type="ECO:0000256" key="1">
    <source>
        <dbReference type="ARBA" id="ARBA00022555"/>
    </source>
</evidence>
<dbReference type="Proteomes" id="UP000037267">
    <property type="component" value="Unassembled WGS sequence"/>
</dbReference>
<dbReference type="GO" id="GO:0019843">
    <property type="term" value="F:rRNA binding"/>
    <property type="evidence" value="ECO:0007669"/>
    <property type="project" value="UniProtKB-UniRule"/>
</dbReference>
<dbReference type="FunFam" id="2.30.310.10:FF:000004">
    <property type="entry name" value="Fibronectin-binding protein A"/>
    <property type="match status" value="1"/>
</dbReference>
<dbReference type="InterPro" id="IPR043682">
    <property type="entry name" value="RqcH_bacterial"/>
</dbReference>
<dbReference type="AlphaFoldDB" id="A0A0L0WB67"/>
<keyword evidence="2 5" id="KW-0699">rRNA-binding</keyword>
<evidence type="ECO:0000256" key="2">
    <source>
        <dbReference type="ARBA" id="ARBA00022730"/>
    </source>
</evidence>
<dbReference type="STRING" id="1503.CLPU_5c00380"/>
<comment type="caution">
    <text evidence="7">The sequence shown here is derived from an EMBL/GenBank/DDBJ whole genome shotgun (WGS) entry which is preliminary data.</text>
</comment>
<evidence type="ECO:0000259" key="6">
    <source>
        <dbReference type="Pfam" id="PF05670"/>
    </source>
</evidence>
<feature type="coiled-coil region" evidence="5">
    <location>
        <begin position="312"/>
        <end position="339"/>
    </location>
</feature>
<protein>
    <recommendedName>
        <fullName evidence="5">Rqc2 homolog RqcH</fullName>
        <shortName evidence="5">RqcH</shortName>
    </recommendedName>
</protein>
<feature type="domain" description="NFACT RNA-binding" evidence="6">
    <location>
        <begin position="469"/>
        <end position="561"/>
    </location>
</feature>
<dbReference type="Gene3D" id="1.10.8.50">
    <property type="match status" value="1"/>
</dbReference>
<comment type="function">
    <text evidence="5">Key component of the ribosome quality control system (RQC), a ribosome-associated complex that mediates the extraction of incompletely synthesized nascent chains from stalled ribosomes and their subsequent degradation. RqcH recruits Ala-charged tRNA, and with RqcP directs the elongation of stalled nascent chains on 50S ribosomal subunits, leading to non-templated C-terminal alanine extensions (Ala tail). The Ala tail promotes nascent chain degradation. May add between 1 and at least 8 Ala residues. Binds to stalled 50S ribosomal subunits.</text>
</comment>
<reference evidence="8" key="1">
    <citation type="submission" date="2015-07" db="EMBL/GenBank/DDBJ databases">
        <title>Draft genome sequence of the purine-degrading Gottschalkia purinilyticum DSM 1384 (formerly Clostridium purinilyticum).</title>
        <authorList>
            <person name="Poehlein A."/>
            <person name="Schiel-Bengelsdorf B."/>
            <person name="Bengelsdorf F.R."/>
            <person name="Daniel R."/>
            <person name="Duerre P."/>
        </authorList>
    </citation>
    <scope>NUCLEOTIDE SEQUENCE [LARGE SCALE GENOMIC DNA]</scope>
    <source>
        <strain evidence="8">DSM 1384</strain>
    </source>
</reference>
<organism evidence="7 8">
    <name type="scientific">Gottschalkia purinilytica</name>
    <name type="common">Clostridium purinilyticum</name>
    <dbReference type="NCBI Taxonomy" id="1503"/>
    <lineage>
        <taxon>Bacteria</taxon>
        <taxon>Bacillati</taxon>
        <taxon>Bacillota</taxon>
        <taxon>Tissierellia</taxon>
        <taxon>Tissierellales</taxon>
        <taxon>Gottschalkiaceae</taxon>
        <taxon>Gottschalkia</taxon>
    </lineage>
</organism>
<dbReference type="GO" id="GO:0072344">
    <property type="term" value="P:rescue of stalled ribosome"/>
    <property type="evidence" value="ECO:0007669"/>
    <property type="project" value="UniProtKB-UniRule"/>
</dbReference>
<keyword evidence="1 5" id="KW-0820">tRNA-binding</keyword>
<keyword evidence="3 5" id="KW-0694">RNA-binding</keyword>
<evidence type="ECO:0000256" key="5">
    <source>
        <dbReference type="HAMAP-Rule" id="MF_00844"/>
    </source>
</evidence>
<dbReference type="Gene3D" id="2.30.310.10">
    <property type="entry name" value="ibrinogen binding protein from staphylococcus aureus domain"/>
    <property type="match status" value="1"/>
</dbReference>
<dbReference type="GO" id="GO:1990112">
    <property type="term" value="C:RQC complex"/>
    <property type="evidence" value="ECO:0007669"/>
    <property type="project" value="TreeGrafter"/>
</dbReference>
<dbReference type="SUPFAM" id="SSF46946">
    <property type="entry name" value="S13-like H2TH domain"/>
    <property type="match status" value="1"/>
</dbReference>
<dbReference type="Pfam" id="PF05670">
    <property type="entry name" value="NFACT-R_1"/>
    <property type="match status" value="1"/>
</dbReference>
<gene>
    <name evidence="5" type="primary">rqcH</name>
    <name evidence="7" type="ORF">CLPU_5c00380</name>
</gene>
<keyword evidence="5" id="KW-0175">Coiled coil</keyword>
<accession>A0A0L0WB67</accession>
<dbReference type="RefSeq" id="WP_050354834.1">
    <property type="nucleotide sequence ID" value="NZ_LGSS01000005.1"/>
</dbReference>
<dbReference type="InterPro" id="IPR008532">
    <property type="entry name" value="NFACT_RNA-bd"/>
</dbReference>
<evidence type="ECO:0000256" key="4">
    <source>
        <dbReference type="ARBA" id="ARBA00022917"/>
    </source>
</evidence>
<proteinExistence type="inferred from homology"/>
<dbReference type="GO" id="GO:0043023">
    <property type="term" value="F:ribosomal large subunit binding"/>
    <property type="evidence" value="ECO:0007669"/>
    <property type="project" value="UniProtKB-UniRule"/>
</dbReference>
<dbReference type="GO" id="GO:0000049">
    <property type="term" value="F:tRNA binding"/>
    <property type="evidence" value="ECO:0007669"/>
    <property type="project" value="UniProtKB-UniRule"/>
</dbReference>
<dbReference type="PANTHER" id="PTHR15239">
    <property type="entry name" value="NUCLEAR EXPORT MEDIATOR FACTOR NEMF"/>
    <property type="match status" value="1"/>
</dbReference>
<comment type="similarity">
    <text evidence="5">Belongs to the NEMF family.</text>
</comment>
<sequence length="591" mass="68070">MSLDGVVLKSICNELNQLILDGKIDKVYQPENDEVILNIRSKGSNIKLLMSASSNNPRVYVTDSSKSNPANPPMFCMLLRKHIQNGKIIDIEQISMERILKISIQSLNELGDLTTKELIIEIMGKHSNIVLVDKNSNKIIDSIKRVPLSLSSVRQVLPGLEYKLPPSQNKLCPTEINRNDFFNIINRDNKDFKVYKFLYNSFIGLSPLLAREICFISNIDVDKTINSLCDDEKEKLYLGFDKFYTDIKNNNYNPTIVKDSNNYEVISFSCVDLNQFGNLPKIHYDSISVVLEEFYLTRDKVDRIKQKSTDLRKSITTKLERALNKLSKQKQELIEAEKREKFKIYGDLLTANIYQIQKGQVEIDVQNFYSEDLETITIKLDPRLSGSDNAQKYYKKYNKLKSAYELISNQMIKTEEEINYLENILLSLENCIEVNELDEIREELVNEGYLKRSLNKNKKHIKKDTSEPYHFVSSDGYDIFVGKNNKQNDYLTLKFASKEDIWLHTKNIPGSHVIIKSQNKEVPENTIIEAAKLAAYYSKAKMSSNVPVDYTERKYVKKPNGAKPGMVIYDTNSTIYVTPSLDKISKIKKLK</sequence>
<evidence type="ECO:0000313" key="8">
    <source>
        <dbReference type="Proteomes" id="UP000037267"/>
    </source>
</evidence>
<dbReference type="InterPro" id="IPR010979">
    <property type="entry name" value="Ribosomal_uS13-like_H2TH"/>
</dbReference>
<dbReference type="Pfam" id="PF05833">
    <property type="entry name" value="NFACT_N"/>
    <property type="match status" value="1"/>
</dbReference>
<dbReference type="HAMAP" id="MF_00844_B">
    <property type="entry name" value="RqcH_B"/>
    <property type="match status" value="1"/>
</dbReference>
<dbReference type="InterPro" id="IPR051608">
    <property type="entry name" value="RQC_Subunit_NEMF"/>
</dbReference>
<name>A0A0L0WB67_GOTPU</name>
<keyword evidence="8" id="KW-1185">Reference proteome</keyword>
<comment type="subunit">
    <text evidence="5">Associates with stalled 50S ribosomal subunits. Binds to RqcP.</text>
</comment>
<keyword evidence="4 5" id="KW-0648">Protein biosynthesis</keyword>
<dbReference type="PATRIC" id="fig|1503.3.peg.2560"/>
<dbReference type="OrthoDB" id="9766163at2"/>
<dbReference type="PANTHER" id="PTHR15239:SF6">
    <property type="entry name" value="RIBOSOME QUALITY CONTROL COMPLEX SUBUNIT NEMF"/>
    <property type="match status" value="1"/>
</dbReference>
<dbReference type="EMBL" id="LGSS01000005">
    <property type="protein sequence ID" value="KNF08731.1"/>
    <property type="molecule type" value="Genomic_DNA"/>
</dbReference>